<feature type="region of interest" description="Disordered" evidence="1">
    <location>
        <begin position="16"/>
        <end position="68"/>
    </location>
</feature>
<proteinExistence type="predicted"/>
<accession>A0ABX9TQW8</accession>
<evidence type="ECO:0000313" key="3">
    <source>
        <dbReference type="Proteomes" id="UP000280271"/>
    </source>
</evidence>
<sequence>MTSLNTAVKSIVVKKRTDTTTAKADETKNTPQGVKNTKPNHKRNGKKKSHQKGNGHQNKRKAKHQADNTQYTDEMLQAMTREELNKLALDQNDDIARISNQLTQAKALQKSAGVKVDNKWLGQATCAKRIKTNLVSRIYTIINKQKKILNEQKGATFERTFMVMAKELLSESQYEQIMNSTHVEVALKAA</sequence>
<dbReference type="RefSeq" id="WP_121523997.1">
    <property type="nucleotide sequence ID" value="NZ_RCHC01000047.1"/>
</dbReference>
<reference evidence="2 3" key="1">
    <citation type="submission" date="2018-09" db="EMBL/GenBank/DDBJ databases">
        <title>The draft genome of Acinetobacter sp. strains.</title>
        <authorList>
            <person name="Qin J."/>
            <person name="Feng Y."/>
            <person name="Zong Z."/>
        </authorList>
    </citation>
    <scope>NUCLEOTIDE SEQUENCE [LARGE SCALE GENOMIC DNA]</scope>
    <source>
        <strain evidence="2 3">WCHAc060005</strain>
    </source>
</reference>
<protein>
    <submittedName>
        <fullName evidence="2">Uncharacterized protein</fullName>
    </submittedName>
</protein>
<evidence type="ECO:0000313" key="2">
    <source>
        <dbReference type="EMBL" id="RLL16628.1"/>
    </source>
</evidence>
<feature type="compositionally biased region" description="Basic and acidic residues" evidence="1">
    <location>
        <begin position="16"/>
        <end position="28"/>
    </location>
</feature>
<feature type="compositionally biased region" description="Basic residues" evidence="1">
    <location>
        <begin position="38"/>
        <end position="63"/>
    </location>
</feature>
<dbReference type="Proteomes" id="UP000280271">
    <property type="component" value="Unassembled WGS sequence"/>
</dbReference>
<comment type="caution">
    <text evidence="2">The sequence shown here is derived from an EMBL/GenBank/DDBJ whole genome shotgun (WGS) entry which is preliminary data.</text>
</comment>
<name>A0ABX9TQW8_9GAMM</name>
<dbReference type="EMBL" id="RCHC01000047">
    <property type="protein sequence ID" value="RLL16628.1"/>
    <property type="molecule type" value="Genomic_DNA"/>
</dbReference>
<gene>
    <name evidence="2" type="ORF">D9K81_17940</name>
</gene>
<organism evidence="2 3">
    <name type="scientific">Acinetobacter chengduensis</name>
    <dbReference type="NCBI Taxonomy" id="2420890"/>
    <lineage>
        <taxon>Bacteria</taxon>
        <taxon>Pseudomonadati</taxon>
        <taxon>Pseudomonadota</taxon>
        <taxon>Gammaproteobacteria</taxon>
        <taxon>Moraxellales</taxon>
        <taxon>Moraxellaceae</taxon>
        <taxon>Acinetobacter</taxon>
    </lineage>
</organism>
<evidence type="ECO:0000256" key="1">
    <source>
        <dbReference type="SAM" id="MobiDB-lite"/>
    </source>
</evidence>
<keyword evidence="3" id="KW-1185">Reference proteome</keyword>